<sequence>MTDAQKTQTDRHVEERARTFRDLGIKVLDALHLASAVEAQADYFCTCDDRLLRRARIAETLQTKVVSPLELIAEITA</sequence>
<dbReference type="SUPFAM" id="SSF88723">
    <property type="entry name" value="PIN domain-like"/>
    <property type="match status" value="1"/>
</dbReference>
<accession>W4LFC9</accession>
<dbReference type="AlphaFoldDB" id="W4LFC9"/>
<evidence type="ECO:0000313" key="3">
    <source>
        <dbReference type="Proteomes" id="UP000019141"/>
    </source>
</evidence>
<evidence type="ECO:0000259" key="1">
    <source>
        <dbReference type="Pfam" id="PF01850"/>
    </source>
</evidence>
<feature type="domain" description="PIN" evidence="1">
    <location>
        <begin position="9"/>
        <end position="55"/>
    </location>
</feature>
<proteinExistence type="predicted"/>
<organism evidence="2 3">
    <name type="scientific">Entotheonella factor</name>
    <dbReference type="NCBI Taxonomy" id="1429438"/>
    <lineage>
        <taxon>Bacteria</taxon>
        <taxon>Pseudomonadati</taxon>
        <taxon>Nitrospinota/Tectimicrobiota group</taxon>
        <taxon>Candidatus Tectimicrobiota</taxon>
        <taxon>Candidatus Entotheonellia</taxon>
        <taxon>Candidatus Entotheonellales</taxon>
        <taxon>Candidatus Entotheonellaceae</taxon>
        <taxon>Candidatus Entotheonella</taxon>
    </lineage>
</organism>
<reference evidence="2 3" key="1">
    <citation type="journal article" date="2014" name="Nature">
        <title>An environmental bacterial taxon with a large and distinct metabolic repertoire.</title>
        <authorList>
            <person name="Wilson M.C."/>
            <person name="Mori T."/>
            <person name="Ruckert C."/>
            <person name="Uria A.R."/>
            <person name="Helf M.J."/>
            <person name="Takada K."/>
            <person name="Gernert C."/>
            <person name="Steffens U.A."/>
            <person name="Heycke N."/>
            <person name="Schmitt S."/>
            <person name="Rinke C."/>
            <person name="Helfrich E.J."/>
            <person name="Brachmann A.O."/>
            <person name="Gurgui C."/>
            <person name="Wakimoto T."/>
            <person name="Kracht M."/>
            <person name="Crusemann M."/>
            <person name="Hentschel U."/>
            <person name="Abe I."/>
            <person name="Matsunaga S."/>
            <person name="Kalinowski J."/>
            <person name="Takeyama H."/>
            <person name="Piel J."/>
        </authorList>
    </citation>
    <scope>NUCLEOTIDE SEQUENCE [LARGE SCALE GENOMIC DNA]</scope>
    <source>
        <strain evidence="3">TSY1</strain>
    </source>
</reference>
<dbReference type="EMBL" id="AZHW01000841">
    <property type="protein sequence ID" value="ETW96051.1"/>
    <property type="molecule type" value="Genomic_DNA"/>
</dbReference>
<evidence type="ECO:0000313" key="2">
    <source>
        <dbReference type="EMBL" id="ETW96051.1"/>
    </source>
</evidence>
<name>W4LFC9_ENTF1</name>
<dbReference type="Gene3D" id="3.40.50.1010">
    <property type="entry name" value="5'-nuclease"/>
    <property type="match status" value="1"/>
</dbReference>
<dbReference type="Pfam" id="PF01850">
    <property type="entry name" value="PIN"/>
    <property type="match status" value="1"/>
</dbReference>
<comment type="caution">
    <text evidence="2">The sequence shown here is derived from an EMBL/GenBank/DDBJ whole genome shotgun (WGS) entry which is preliminary data.</text>
</comment>
<dbReference type="Proteomes" id="UP000019141">
    <property type="component" value="Unassembled WGS sequence"/>
</dbReference>
<dbReference type="HOGENOM" id="CLU_198111_1_0_7"/>
<dbReference type="InterPro" id="IPR002716">
    <property type="entry name" value="PIN_dom"/>
</dbReference>
<gene>
    <name evidence="2" type="ORF">ETSY1_28135</name>
</gene>
<protein>
    <recommendedName>
        <fullName evidence="1">PIN domain-containing protein</fullName>
    </recommendedName>
</protein>
<keyword evidence="3" id="KW-1185">Reference proteome</keyword>
<dbReference type="InterPro" id="IPR029060">
    <property type="entry name" value="PIN-like_dom_sf"/>
</dbReference>
<dbReference type="PATRIC" id="fig|1429438.4.peg.5360"/>